<dbReference type="RefSeq" id="WP_229881792.1">
    <property type="nucleotide sequence ID" value="NZ_BMVG01000008.1"/>
</dbReference>
<evidence type="ECO:0000313" key="2">
    <source>
        <dbReference type="EMBL" id="GHE05062.1"/>
    </source>
</evidence>
<accession>A0A919D3P5</accession>
<evidence type="ECO:0000313" key="3">
    <source>
        <dbReference type="Proteomes" id="UP000655443"/>
    </source>
</evidence>
<sequence length="130" mass="13930">MTYDRVPSVDALMALLAACGDVWDTPDRSGDPVDILDHGLQVAALLAVSHPDDEELQLAGLVHDIGRFLVPATRQDTGGTPRRRSRNCWGRGSPASSPRTSRPNAISRPPTRSWSCPPRAAARSPARAAP</sequence>
<evidence type="ECO:0008006" key="4">
    <source>
        <dbReference type="Google" id="ProtNLM"/>
    </source>
</evidence>
<reference evidence="2" key="2">
    <citation type="submission" date="2020-09" db="EMBL/GenBank/DDBJ databases">
        <authorList>
            <person name="Sun Q."/>
            <person name="Ohkuma M."/>
        </authorList>
    </citation>
    <scope>NUCLEOTIDE SEQUENCE</scope>
    <source>
        <strain evidence="2">JCM 4714</strain>
    </source>
</reference>
<gene>
    <name evidence="2" type="ORF">GCM10010339_39300</name>
</gene>
<dbReference type="SUPFAM" id="SSF109604">
    <property type="entry name" value="HD-domain/PDEase-like"/>
    <property type="match status" value="1"/>
</dbReference>
<proteinExistence type="predicted"/>
<keyword evidence="3" id="KW-1185">Reference proteome</keyword>
<reference evidence="2" key="1">
    <citation type="journal article" date="2014" name="Int. J. Syst. Evol. Microbiol.">
        <title>Complete genome sequence of Corynebacterium casei LMG S-19264T (=DSM 44701T), isolated from a smear-ripened cheese.</title>
        <authorList>
            <consortium name="US DOE Joint Genome Institute (JGI-PGF)"/>
            <person name="Walter F."/>
            <person name="Albersmeier A."/>
            <person name="Kalinowski J."/>
            <person name="Ruckert C."/>
        </authorList>
    </citation>
    <scope>NUCLEOTIDE SEQUENCE</scope>
    <source>
        <strain evidence="2">JCM 4714</strain>
    </source>
</reference>
<name>A0A919D3P5_9ACTN</name>
<dbReference type="CDD" id="cd00077">
    <property type="entry name" value="HDc"/>
    <property type="match status" value="1"/>
</dbReference>
<dbReference type="Proteomes" id="UP000655443">
    <property type="component" value="Unassembled WGS sequence"/>
</dbReference>
<protein>
    <recommendedName>
        <fullName evidence="4">HD domain-containing protein</fullName>
    </recommendedName>
</protein>
<evidence type="ECO:0000256" key="1">
    <source>
        <dbReference type="SAM" id="MobiDB-lite"/>
    </source>
</evidence>
<dbReference type="Gene3D" id="1.10.3210.10">
    <property type="entry name" value="Hypothetical protein af1432"/>
    <property type="match status" value="1"/>
</dbReference>
<dbReference type="InterPro" id="IPR003607">
    <property type="entry name" value="HD/PDEase_dom"/>
</dbReference>
<feature type="compositionally biased region" description="Polar residues" evidence="1">
    <location>
        <begin position="94"/>
        <end position="114"/>
    </location>
</feature>
<organism evidence="2 3">
    <name type="scientific">Streptomyces alanosinicus</name>
    <dbReference type="NCBI Taxonomy" id="68171"/>
    <lineage>
        <taxon>Bacteria</taxon>
        <taxon>Bacillati</taxon>
        <taxon>Actinomycetota</taxon>
        <taxon>Actinomycetes</taxon>
        <taxon>Kitasatosporales</taxon>
        <taxon>Streptomycetaceae</taxon>
        <taxon>Streptomyces</taxon>
    </lineage>
</organism>
<dbReference type="EMBL" id="BMVG01000008">
    <property type="protein sequence ID" value="GHE05062.1"/>
    <property type="molecule type" value="Genomic_DNA"/>
</dbReference>
<feature type="region of interest" description="Disordered" evidence="1">
    <location>
        <begin position="71"/>
        <end position="130"/>
    </location>
</feature>
<comment type="caution">
    <text evidence="2">The sequence shown here is derived from an EMBL/GenBank/DDBJ whole genome shotgun (WGS) entry which is preliminary data.</text>
</comment>
<dbReference type="AlphaFoldDB" id="A0A919D3P5"/>
<feature type="compositionally biased region" description="Low complexity" evidence="1">
    <location>
        <begin position="117"/>
        <end position="130"/>
    </location>
</feature>